<dbReference type="InterPro" id="IPR048739">
    <property type="entry name" value="CEP104_N"/>
</dbReference>
<dbReference type="Gene3D" id="1.25.40.10">
    <property type="entry name" value="Tetratricopeptide repeat domain"/>
    <property type="match status" value="1"/>
</dbReference>
<evidence type="ECO:0000313" key="4">
    <source>
        <dbReference type="Proteomes" id="UP001472866"/>
    </source>
</evidence>
<feature type="compositionally biased region" description="Low complexity" evidence="1">
    <location>
        <begin position="701"/>
        <end position="712"/>
    </location>
</feature>
<reference evidence="3 4" key="1">
    <citation type="submission" date="2024-03" db="EMBL/GenBank/DDBJ databases">
        <title>Complete genome sequence of the green alga Chloropicon roscoffensis RCC1871.</title>
        <authorList>
            <person name="Lemieux C."/>
            <person name="Pombert J.-F."/>
            <person name="Otis C."/>
            <person name="Turmel M."/>
        </authorList>
    </citation>
    <scope>NUCLEOTIDE SEQUENCE [LARGE SCALE GENOMIC DNA]</scope>
    <source>
        <strain evidence="3 4">RCC1871</strain>
    </source>
</reference>
<dbReference type="InterPro" id="IPR034085">
    <property type="entry name" value="TOG"/>
</dbReference>
<dbReference type="InterPro" id="IPR016024">
    <property type="entry name" value="ARM-type_fold"/>
</dbReference>
<dbReference type="Pfam" id="PF13374">
    <property type="entry name" value="TPR_10"/>
    <property type="match status" value="2"/>
</dbReference>
<evidence type="ECO:0000256" key="1">
    <source>
        <dbReference type="SAM" id="MobiDB-lite"/>
    </source>
</evidence>
<keyword evidence="4" id="KW-1185">Reference proteome</keyword>
<dbReference type="SMART" id="SM01349">
    <property type="entry name" value="TOG"/>
    <property type="match status" value="1"/>
</dbReference>
<accession>A0AAX4PC08</accession>
<evidence type="ECO:0000313" key="3">
    <source>
        <dbReference type="EMBL" id="WZN63877.1"/>
    </source>
</evidence>
<dbReference type="InterPro" id="IPR011990">
    <property type="entry name" value="TPR-like_helical_dom_sf"/>
</dbReference>
<sequence>MAPEKLGFQIYRCSGEDPEHPARELLLSAAQPRGWHSQKMCKYPQELVLRLDRPSRVTQIQILSHEHKIPSKVEIFTGMPQEGLAPEPENCSMKKLGHLSFDSNERSNHQARELKSVHINTKALLLRFVLQECHMNRLNSYSQVGIVAINIKGEPMAEYNGAAALQQALHNLNMAETAMERPPPLRHSGPKAPIPFSLQGFDPLTASIIADVERSKALAVEQEDYDEAKRLKAKIDYMKRIGSQIGELEAHKKIAVEDEDYDKAKSLKMEIGVLRRRLEGQPTAASPLHLQSVPAGVLTPGAAPAGAPAGVVAAESSPASVEKDVAEQAAVPPVPANPLSPERDVSYDHLPYDERPAQAKGMMNAFIKTPERFKGSGSPTGNVEEGGDAKTPVAVPLQMDMQEMMSEAGSRPGEPALEALSGSDEKNASLLFSLLGEEAARCIYSKHWQLREKGLSHTIDMLTSNSIEGDIREGFRLISNYILGKTLKDKVAHIIQSSVDCLRELLTNYASQVGARELQHTMLELVPILIDRVGASNGIIRDRAFEAILMLSDLPEVGNGGVLAASLVKPIKKQSQWKPILSRLNLLVEILPKFSLSQHRSDKGDYSQGFTVDGVMTFVNPAFSSANEDVRKSAIQVAKIVMDTTGEQSMERILPADLNPFLKDAILGDIIPSQSPIVKRSPAPKPKSTTKPKAVSNSNRSASKQPASAKKPVAPKPKPSAAKPDKENILPQREPEPEPESLSQIELLEQEIANREAKYGPNHVEVGHALVDLAVLLSEEGRPDDSVPLYERALTVYEDAEGSESSNVAQTLTDLAVIHIEAGRDDIGKPQLERAQSILEKELGPDHEDVQAIKDVLDNLDDEESEPQD</sequence>
<organism evidence="3 4">
    <name type="scientific">Chloropicon roscoffensis</name>
    <dbReference type="NCBI Taxonomy" id="1461544"/>
    <lineage>
        <taxon>Eukaryota</taxon>
        <taxon>Viridiplantae</taxon>
        <taxon>Chlorophyta</taxon>
        <taxon>Chloropicophyceae</taxon>
        <taxon>Chloropicales</taxon>
        <taxon>Chloropicaceae</taxon>
        <taxon>Chloropicon</taxon>
    </lineage>
</organism>
<name>A0AAX4PC08_9CHLO</name>
<dbReference type="AlphaFoldDB" id="A0AAX4PC08"/>
<dbReference type="PANTHER" id="PTHR13371:SF0">
    <property type="entry name" value="CENTROSOMAL PROTEIN OF 104 KDA"/>
    <property type="match status" value="1"/>
</dbReference>
<dbReference type="GO" id="GO:0005929">
    <property type="term" value="C:cilium"/>
    <property type="evidence" value="ECO:0007669"/>
    <property type="project" value="TreeGrafter"/>
</dbReference>
<dbReference type="EMBL" id="CP151508">
    <property type="protein sequence ID" value="WZN63877.1"/>
    <property type="molecule type" value="Genomic_DNA"/>
</dbReference>
<feature type="region of interest" description="Disordered" evidence="1">
    <location>
        <begin position="673"/>
        <end position="742"/>
    </location>
</feature>
<dbReference type="Proteomes" id="UP001472866">
    <property type="component" value="Chromosome 08"/>
</dbReference>
<protein>
    <submittedName>
        <fullName evidence="3">Centrosomal protein</fullName>
    </submittedName>
</protein>
<dbReference type="Pfam" id="PF21038">
    <property type="entry name" value="CEP104_N"/>
    <property type="match status" value="1"/>
</dbReference>
<dbReference type="InterPro" id="IPR052607">
    <property type="entry name" value="CEP104-like"/>
</dbReference>
<proteinExistence type="predicted"/>
<dbReference type="Pfam" id="PF21040">
    <property type="entry name" value="CEP104-like_TOG"/>
    <property type="match status" value="1"/>
</dbReference>
<dbReference type="InterPro" id="IPR011989">
    <property type="entry name" value="ARM-like"/>
</dbReference>
<evidence type="ECO:0000259" key="2">
    <source>
        <dbReference type="SMART" id="SM01349"/>
    </source>
</evidence>
<dbReference type="InterPro" id="IPR008979">
    <property type="entry name" value="Galactose-bd-like_sf"/>
</dbReference>
<feature type="compositionally biased region" description="Basic and acidic residues" evidence="1">
    <location>
        <begin position="723"/>
        <end position="736"/>
    </location>
</feature>
<feature type="domain" description="TOG" evidence="2">
    <location>
        <begin position="421"/>
        <end position="677"/>
    </location>
</feature>
<dbReference type="PANTHER" id="PTHR13371">
    <property type="entry name" value="GLYCINE-, GLUTAMATE-, THIENYLCYCLOHEXYLPIPERIDINE-BINDING PROTEIN"/>
    <property type="match status" value="1"/>
</dbReference>
<gene>
    <name evidence="3" type="ORF">HKI87_08g54300</name>
</gene>
<dbReference type="SUPFAM" id="SSF49785">
    <property type="entry name" value="Galactose-binding domain-like"/>
    <property type="match status" value="1"/>
</dbReference>
<dbReference type="Gene3D" id="1.25.10.10">
    <property type="entry name" value="Leucine-rich Repeat Variant"/>
    <property type="match status" value="1"/>
</dbReference>
<dbReference type="SUPFAM" id="SSF48371">
    <property type="entry name" value="ARM repeat"/>
    <property type="match status" value="1"/>
</dbReference>